<protein>
    <recommendedName>
        <fullName evidence="1">Mannosylglycerate hydrolase MGH1-like glycoside hydrolase domain-containing protein</fullName>
    </recommendedName>
</protein>
<evidence type="ECO:0000313" key="2">
    <source>
        <dbReference type="EMBL" id="GLQ56236.1"/>
    </source>
</evidence>
<comment type="caution">
    <text evidence="2">The sequence shown here is derived from an EMBL/GenBank/DDBJ whole genome shotgun (WGS) entry which is preliminary data.</text>
</comment>
<dbReference type="InterPro" id="IPR054491">
    <property type="entry name" value="MGH1-like_GH"/>
</dbReference>
<evidence type="ECO:0000259" key="1">
    <source>
        <dbReference type="Pfam" id="PF22422"/>
    </source>
</evidence>
<dbReference type="EMBL" id="BSNS01000020">
    <property type="protein sequence ID" value="GLQ56236.1"/>
    <property type="molecule type" value="Genomic_DNA"/>
</dbReference>
<accession>A0ABQ5W9B9</accession>
<feature type="domain" description="Mannosylglycerate hydrolase MGH1-like glycoside hydrolase" evidence="1">
    <location>
        <begin position="109"/>
        <end position="415"/>
    </location>
</feature>
<name>A0ABQ5W9B9_9HYPH</name>
<dbReference type="Gene3D" id="1.50.10.10">
    <property type="match status" value="1"/>
</dbReference>
<reference evidence="3" key="1">
    <citation type="journal article" date="2019" name="Int. J. Syst. Evol. Microbiol.">
        <title>The Global Catalogue of Microorganisms (GCM) 10K type strain sequencing project: providing services to taxonomists for standard genome sequencing and annotation.</title>
        <authorList>
            <consortium name="The Broad Institute Genomics Platform"/>
            <consortium name="The Broad Institute Genome Sequencing Center for Infectious Disease"/>
            <person name="Wu L."/>
            <person name="Ma J."/>
        </authorList>
    </citation>
    <scope>NUCLEOTIDE SEQUENCE [LARGE SCALE GENOMIC DNA]</scope>
    <source>
        <strain evidence="3">NBRC 112416</strain>
    </source>
</reference>
<gene>
    <name evidence="2" type="ORF">GCM10010862_34950</name>
</gene>
<dbReference type="SUPFAM" id="SSF48208">
    <property type="entry name" value="Six-hairpin glycosidases"/>
    <property type="match status" value="1"/>
</dbReference>
<proteinExistence type="predicted"/>
<dbReference type="InterPro" id="IPR008928">
    <property type="entry name" value="6-hairpin_glycosidase_sf"/>
</dbReference>
<dbReference type="Proteomes" id="UP001156691">
    <property type="component" value="Unassembled WGS sequence"/>
</dbReference>
<dbReference type="RefSeq" id="WP_284341657.1">
    <property type="nucleotide sequence ID" value="NZ_BSNS01000020.1"/>
</dbReference>
<keyword evidence="3" id="KW-1185">Reference proteome</keyword>
<dbReference type="InterPro" id="IPR012341">
    <property type="entry name" value="6hp_glycosidase-like_sf"/>
</dbReference>
<evidence type="ECO:0000313" key="3">
    <source>
        <dbReference type="Proteomes" id="UP001156691"/>
    </source>
</evidence>
<sequence>MAGKPEPAMRMSAGLLEQLRATDPASRVGAPQSEVDAAVLDEFLAAGVKFAASSPQMEARYYDAMRELIACIRPAASDTPILNEGGIYLGCWLESTGTINAELLSRFVPSVAQATFAGFAEHQREDGLFPYKLTAGGPAFSQIQMVTPLARSVWNHYLLNGCDRSFLSRMYAAMAWHDAWLAGHRDTRGTGGVEAFCAYDTGHDLSARFWHVPDSPYGNDPALWNRHNPILPLIAPDLTANIACQRGYLAMISEELGGDGTEWREKAKRSQAALHEQCFDAEDNFFYDRDRLGRFVKVQSDVLLRVLACEIGDDAFFAQALERYLLNTRKFFAKYPFTSIALDDPRFDPAFDYNSWCGPTNFLSLIRAPHAFEHHRRHVELTWVMQPTLAALFRSQRFAQTLHPFTGREGFTEAYSPAILCLLDFVERLCGIVPRPDGELWFNGLVPEAGEHRFVDHETAYSRTVDGHRFELVNQSAGCMALRDGELLFMAPAGVRVVTDRAGALRSIVGLSADTIEGPLQTPQGTVQFRTGPNEELRLEGDRLVRAHGPDLVPPTY</sequence>
<organism evidence="2 3">
    <name type="scientific">Devosia nitrariae</name>
    <dbReference type="NCBI Taxonomy" id="2071872"/>
    <lineage>
        <taxon>Bacteria</taxon>
        <taxon>Pseudomonadati</taxon>
        <taxon>Pseudomonadota</taxon>
        <taxon>Alphaproteobacteria</taxon>
        <taxon>Hyphomicrobiales</taxon>
        <taxon>Devosiaceae</taxon>
        <taxon>Devosia</taxon>
    </lineage>
</organism>
<dbReference type="Pfam" id="PF22422">
    <property type="entry name" value="MGH1-like_GH"/>
    <property type="match status" value="1"/>
</dbReference>